<evidence type="ECO:0000256" key="2">
    <source>
        <dbReference type="ARBA" id="ARBA00009977"/>
    </source>
</evidence>
<name>A0AAW2RDJ2_SESRA</name>
<evidence type="ECO:0000313" key="10">
    <source>
        <dbReference type="EMBL" id="KAL0377656.1"/>
    </source>
</evidence>
<reference evidence="10" key="1">
    <citation type="submission" date="2020-06" db="EMBL/GenBank/DDBJ databases">
        <authorList>
            <person name="Li T."/>
            <person name="Hu X."/>
            <person name="Zhang T."/>
            <person name="Song X."/>
            <person name="Zhang H."/>
            <person name="Dai N."/>
            <person name="Sheng W."/>
            <person name="Hou X."/>
            <person name="Wei L."/>
        </authorList>
    </citation>
    <scope>NUCLEOTIDE SEQUENCE</scope>
    <source>
        <strain evidence="10">G02</strain>
        <tissue evidence="10">Leaf</tissue>
    </source>
</reference>
<dbReference type="GO" id="GO:0006865">
    <property type="term" value="P:amino acid transport"/>
    <property type="evidence" value="ECO:0007669"/>
    <property type="project" value="UniProtKB-KW"/>
</dbReference>
<feature type="region of interest" description="Disordered" evidence="8">
    <location>
        <begin position="1"/>
        <end position="26"/>
    </location>
</feature>
<dbReference type="GO" id="GO:0080143">
    <property type="term" value="P:regulation of amino acid export"/>
    <property type="evidence" value="ECO:0007669"/>
    <property type="project" value="InterPro"/>
</dbReference>
<dbReference type="PANTHER" id="PTHR33228">
    <property type="entry name" value="PROTEIN GLUTAMINE DUMPER 4-RELATED"/>
    <property type="match status" value="1"/>
</dbReference>
<dbReference type="GO" id="GO:0016020">
    <property type="term" value="C:membrane"/>
    <property type="evidence" value="ECO:0007669"/>
    <property type="project" value="UniProtKB-SubCell"/>
</dbReference>
<organism evidence="10">
    <name type="scientific">Sesamum radiatum</name>
    <name type="common">Black benniseed</name>
    <dbReference type="NCBI Taxonomy" id="300843"/>
    <lineage>
        <taxon>Eukaryota</taxon>
        <taxon>Viridiplantae</taxon>
        <taxon>Streptophyta</taxon>
        <taxon>Embryophyta</taxon>
        <taxon>Tracheophyta</taxon>
        <taxon>Spermatophyta</taxon>
        <taxon>Magnoliopsida</taxon>
        <taxon>eudicotyledons</taxon>
        <taxon>Gunneridae</taxon>
        <taxon>Pentapetalae</taxon>
        <taxon>asterids</taxon>
        <taxon>lamiids</taxon>
        <taxon>Lamiales</taxon>
        <taxon>Pedaliaceae</taxon>
        <taxon>Sesamum</taxon>
    </lineage>
</organism>
<keyword evidence="7 9" id="KW-0472">Membrane</keyword>
<evidence type="ECO:0000256" key="9">
    <source>
        <dbReference type="SAM" id="Phobius"/>
    </source>
</evidence>
<dbReference type="InterPro" id="IPR040359">
    <property type="entry name" value="GDU"/>
</dbReference>
<keyword evidence="5" id="KW-0029">Amino-acid transport</keyword>
<evidence type="ECO:0000256" key="4">
    <source>
        <dbReference type="ARBA" id="ARBA00022692"/>
    </source>
</evidence>
<evidence type="ECO:0000256" key="7">
    <source>
        <dbReference type="ARBA" id="ARBA00023136"/>
    </source>
</evidence>
<keyword evidence="3" id="KW-0813">Transport</keyword>
<feature type="compositionally biased region" description="Pro residues" evidence="8">
    <location>
        <begin position="9"/>
        <end position="22"/>
    </location>
</feature>
<evidence type="ECO:0000256" key="1">
    <source>
        <dbReference type="ARBA" id="ARBA00004167"/>
    </source>
</evidence>
<keyword evidence="6 9" id="KW-1133">Transmembrane helix</keyword>
<evidence type="ECO:0000256" key="5">
    <source>
        <dbReference type="ARBA" id="ARBA00022970"/>
    </source>
</evidence>
<dbReference type="AlphaFoldDB" id="A0AAW2RDJ2"/>
<comment type="subcellular location">
    <subcellularLocation>
        <location evidence="1">Membrane</location>
        <topology evidence="1">Single-pass membrane protein</topology>
    </subcellularLocation>
</comment>
<gene>
    <name evidence="10" type="ORF">Sradi_3071100</name>
</gene>
<feature type="transmembrane region" description="Helical" evidence="9">
    <location>
        <begin position="37"/>
        <end position="58"/>
    </location>
</feature>
<comment type="similarity">
    <text evidence="2">Belongs to the GLUTAMINE DUMPER 1 (TC 9.B.60) family.</text>
</comment>
<dbReference type="EMBL" id="JACGWJ010000013">
    <property type="protein sequence ID" value="KAL0377656.1"/>
    <property type="molecule type" value="Genomic_DNA"/>
</dbReference>
<evidence type="ECO:0000256" key="6">
    <source>
        <dbReference type="ARBA" id="ARBA00022989"/>
    </source>
</evidence>
<keyword evidence="4 9" id="KW-0812">Transmembrane</keyword>
<dbReference type="PANTHER" id="PTHR33228:SF76">
    <property type="entry name" value="PROTEIN GLUTAMINE DUMPER 7"/>
    <property type="match status" value="1"/>
</dbReference>
<evidence type="ECO:0000256" key="8">
    <source>
        <dbReference type="SAM" id="MobiDB-lite"/>
    </source>
</evidence>
<reference evidence="10" key="2">
    <citation type="journal article" date="2024" name="Plant">
        <title>Genomic evolution and insights into agronomic trait innovations of Sesamum species.</title>
        <authorList>
            <person name="Miao H."/>
            <person name="Wang L."/>
            <person name="Qu L."/>
            <person name="Liu H."/>
            <person name="Sun Y."/>
            <person name="Le M."/>
            <person name="Wang Q."/>
            <person name="Wei S."/>
            <person name="Zheng Y."/>
            <person name="Lin W."/>
            <person name="Duan Y."/>
            <person name="Cao H."/>
            <person name="Xiong S."/>
            <person name="Wang X."/>
            <person name="Wei L."/>
            <person name="Li C."/>
            <person name="Ma Q."/>
            <person name="Ju M."/>
            <person name="Zhao R."/>
            <person name="Li G."/>
            <person name="Mu C."/>
            <person name="Tian Q."/>
            <person name="Mei H."/>
            <person name="Zhang T."/>
            <person name="Gao T."/>
            <person name="Zhang H."/>
        </authorList>
    </citation>
    <scope>NUCLEOTIDE SEQUENCE</scope>
    <source>
        <strain evidence="10">G02</strain>
    </source>
</reference>
<comment type="caution">
    <text evidence="10">The sequence shown here is derived from an EMBL/GenBank/DDBJ whole genome shotgun (WGS) entry which is preliminary data.</text>
</comment>
<evidence type="ECO:0000256" key="3">
    <source>
        <dbReference type="ARBA" id="ARBA00022448"/>
    </source>
</evidence>
<accession>A0AAW2RDJ2</accession>
<sequence length="134" mass="14513">MRPEVALQDPPPSAPAPAPAPLPDDGGLRRWDSPVPYLLGGLGLMLVVVAVALVLLLCSYCKSSPSHHQSSYQKSERPLHAFLPEMEPRVVVIMAGETNPTHLAKPIPPAVVRCSHQHVPHLLNCSCNMCRVYA</sequence>
<protein>
    <submittedName>
        <fullName evidence="10">Protein GLUTAMINE DUMPER 5</fullName>
    </submittedName>
</protein>
<proteinExistence type="inferred from homology"/>